<dbReference type="AlphaFoldDB" id="A0A2P2NZ72"/>
<sequence>MLYTSSLFVHFTRFAFHLMAEMSSGGGRLSVSQMKKSIPLKVI</sequence>
<accession>A0A2P2NZ72</accession>
<organism evidence="1">
    <name type="scientific">Rhizophora mucronata</name>
    <name type="common">Asiatic mangrove</name>
    <dbReference type="NCBI Taxonomy" id="61149"/>
    <lineage>
        <taxon>Eukaryota</taxon>
        <taxon>Viridiplantae</taxon>
        <taxon>Streptophyta</taxon>
        <taxon>Embryophyta</taxon>
        <taxon>Tracheophyta</taxon>
        <taxon>Spermatophyta</taxon>
        <taxon>Magnoliopsida</taxon>
        <taxon>eudicotyledons</taxon>
        <taxon>Gunneridae</taxon>
        <taxon>Pentapetalae</taxon>
        <taxon>rosids</taxon>
        <taxon>fabids</taxon>
        <taxon>Malpighiales</taxon>
        <taxon>Rhizophoraceae</taxon>
        <taxon>Rhizophora</taxon>
    </lineage>
</organism>
<name>A0A2P2NZ72_RHIMU</name>
<evidence type="ECO:0000313" key="1">
    <source>
        <dbReference type="EMBL" id="MBX47742.1"/>
    </source>
</evidence>
<protein>
    <submittedName>
        <fullName evidence="1">Uncharacterized protein</fullName>
    </submittedName>
</protein>
<reference evidence="1" key="1">
    <citation type="submission" date="2018-02" db="EMBL/GenBank/DDBJ databases">
        <title>Rhizophora mucronata_Transcriptome.</title>
        <authorList>
            <person name="Meera S.P."/>
            <person name="Sreeshan A."/>
            <person name="Augustine A."/>
        </authorList>
    </citation>
    <scope>NUCLEOTIDE SEQUENCE</scope>
    <source>
        <tissue evidence="1">Leaf</tissue>
    </source>
</reference>
<proteinExistence type="predicted"/>
<dbReference type="EMBL" id="GGEC01067258">
    <property type="protein sequence ID" value="MBX47742.1"/>
    <property type="molecule type" value="Transcribed_RNA"/>
</dbReference>